<proteinExistence type="predicted"/>
<keyword evidence="1" id="KW-0472">Membrane</keyword>
<dbReference type="Pfam" id="PF25934">
    <property type="entry name" value="DUF7979"/>
    <property type="match status" value="1"/>
</dbReference>
<dbReference type="Proteomes" id="UP000509626">
    <property type="component" value="Chromosome"/>
</dbReference>
<dbReference type="EMBL" id="CP058579">
    <property type="protein sequence ID" value="QLG60986.1"/>
    <property type="molecule type" value="Genomic_DNA"/>
</dbReference>
<keyword evidence="1" id="KW-1133">Transmembrane helix</keyword>
<dbReference type="KEGG" id="halu:HUG12_04240"/>
<evidence type="ECO:0000313" key="4">
    <source>
        <dbReference type="Proteomes" id="UP000509626"/>
    </source>
</evidence>
<evidence type="ECO:0000259" key="2">
    <source>
        <dbReference type="Pfam" id="PF25934"/>
    </source>
</evidence>
<dbReference type="RefSeq" id="WP_179267570.1">
    <property type="nucleotide sequence ID" value="NZ_CP058579.1"/>
</dbReference>
<name>A0A7D5L8Q0_9EURY</name>
<gene>
    <name evidence="3" type="ORF">HUG12_04240</name>
</gene>
<keyword evidence="4" id="KW-1185">Reference proteome</keyword>
<reference evidence="3 4" key="1">
    <citation type="submission" date="2020-06" db="EMBL/GenBank/DDBJ databases">
        <title>NJ-3-1, isolated from saline soil.</title>
        <authorList>
            <person name="Cui H.L."/>
            <person name="Shi X."/>
        </authorList>
    </citation>
    <scope>NUCLEOTIDE SEQUENCE [LARGE SCALE GENOMIC DNA]</scope>
    <source>
        <strain evidence="3 4">NJ-3-1</strain>
    </source>
</reference>
<accession>A0A7D5L8Q0</accession>
<evidence type="ECO:0000313" key="3">
    <source>
        <dbReference type="EMBL" id="QLG60986.1"/>
    </source>
</evidence>
<protein>
    <recommendedName>
        <fullName evidence="2">DUF7979 domain-containing protein</fullName>
    </recommendedName>
</protein>
<sequence length="252" mass="25541">MDRRLALGAALLVAVPLLGNPFLLALPAEPPAYHHSVEPVEAGEVPSDAPTYRYDDLSPEARNAVDAALAAPDGRATVIGEANRPPEFRYSDHVAWGEGWYVVEKGGERYKLTTSAGGSIDVRWIQRGLFTLLGGIVALVGLAGYRADAEHLPGAVAAAAALPLVPVVAGYYPDTDAAVLIGTVGATGAGLVALGALVPMQVAAASAVTGVALGLGLAAFTGLGIGPVLVVAALGALVGVGAVLARTWRNGW</sequence>
<feature type="transmembrane region" description="Helical" evidence="1">
    <location>
        <begin position="204"/>
        <end position="223"/>
    </location>
</feature>
<feature type="domain" description="DUF7979" evidence="2">
    <location>
        <begin position="32"/>
        <end position="113"/>
    </location>
</feature>
<evidence type="ECO:0000256" key="1">
    <source>
        <dbReference type="SAM" id="Phobius"/>
    </source>
</evidence>
<feature type="transmembrane region" description="Helical" evidence="1">
    <location>
        <begin position="124"/>
        <end position="145"/>
    </location>
</feature>
<keyword evidence="1" id="KW-0812">Transmembrane</keyword>
<dbReference type="InterPro" id="IPR058285">
    <property type="entry name" value="DUF7979"/>
</dbReference>
<dbReference type="OrthoDB" id="385205at2157"/>
<feature type="transmembrane region" description="Helical" evidence="1">
    <location>
        <begin position="178"/>
        <end position="197"/>
    </location>
</feature>
<organism evidence="3 4">
    <name type="scientific">Halorarum salinum</name>
    <dbReference type="NCBI Taxonomy" id="2743089"/>
    <lineage>
        <taxon>Archaea</taxon>
        <taxon>Methanobacteriati</taxon>
        <taxon>Methanobacteriota</taxon>
        <taxon>Stenosarchaea group</taxon>
        <taxon>Halobacteria</taxon>
        <taxon>Halobacteriales</taxon>
        <taxon>Haloferacaceae</taxon>
        <taxon>Halorarum</taxon>
    </lineage>
</organism>
<feature type="transmembrane region" description="Helical" evidence="1">
    <location>
        <begin position="229"/>
        <end position="248"/>
    </location>
</feature>
<dbReference type="GeneID" id="56036641"/>
<feature type="transmembrane region" description="Helical" evidence="1">
    <location>
        <begin position="152"/>
        <end position="172"/>
    </location>
</feature>
<dbReference type="AlphaFoldDB" id="A0A7D5L8Q0"/>